<comment type="cofactor">
    <cofactor evidence="1">
        <name>pyridoxal 5'-phosphate</name>
        <dbReference type="ChEBI" id="CHEBI:597326"/>
    </cofactor>
</comment>
<dbReference type="EMBL" id="AP011750">
    <property type="protein sequence ID" value="BAL56526.1"/>
    <property type="molecule type" value="Genomic_DNA"/>
</dbReference>
<dbReference type="PANTHER" id="PTHR43295:SF9">
    <property type="entry name" value="BIOSYNTHETIC ARGININE DECARBOXYLASE"/>
    <property type="match status" value="1"/>
</dbReference>
<sequence length="462" mass="53868">MQSYREFLDLSVDFPQEGFEVIDDELHFHGINLIELVETYGTPLRLTYLPVIGKKIQQARLYFQEAFLKNDYRGHYHYAYCTKSSHFRHILEEVLRHHVHIETSSAFDIEIVEALERKGLISKKDTLIICNGYKTPSYAQRIVDLLHDGFENLIPVLDTRREINFYASELEVPAKLGIRVSIEERPDFPVYTSRLGIRADDVVDLYLEKIKPNPNFQLVMLHFFISSGIRDTPYYWNELEKMIRLYCELKKEAPTLRYFNIGGGLPFRNSLDFEFDYPYVIGEIVRRLKAACTQYGVEEPDIVSEFGSYTVAESGAVLFKVLERKRQNDRESWLILDGSLMTILPDIWALGQKYIILPLNNWSSEYERVILGGITCDELDFYHTDAHTNVLFLPKTRKEMYIGFFHTGAYQESLSGVGGIHHCLIPTPRHILIRRDRDGQPHFEVLYEEQNSKQVLKILGYL</sequence>
<dbReference type="SUPFAM" id="SSF50621">
    <property type="entry name" value="Alanine racemase C-terminal domain-like"/>
    <property type="match status" value="1"/>
</dbReference>
<feature type="domain" description="Orn/DAP/Arg decarboxylase 2 N-terminal" evidence="3">
    <location>
        <begin position="75"/>
        <end position="312"/>
    </location>
</feature>
<organism evidence="4">
    <name type="scientific">uncultured Bacteroidota bacterium</name>
    <dbReference type="NCBI Taxonomy" id="152509"/>
    <lineage>
        <taxon>Bacteria</taxon>
        <taxon>Pseudomonadati</taxon>
        <taxon>Bacteroidota</taxon>
        <taxon>environmental samples</taxon>
    </lineage>
</organism>
<dbReference type="InterPro" id="IPR029066">
    <property type="entry name" value="PLP-binding_barrel"/>
</dbReference>
<dbReference type="Gene3D" id="3.20.20.10">
    <property type="entry name" value="Alanine racemase"/>
    <property type="match status" value="1"/>
</dbReference>
<evidence type="ECO:0000256" key="2">
    <source>
        <dbReference type="ARBA" id="ARBA00022898"/>
    </source>
</evidence>
<dbReference type="GO" id="GO:0008295">
    <property type="term" value="P:spermidine biosynthetic process"/>
    <property type="evidence" value="ECO:0007669"/>
    <property type="project" value="InterPro"/>
</dbReference>
<dbReference type="InterPro" id="IPR002985">
    <property type="entry name" value="Arg_decrbxlase"/>
</dbReference>
<protein>
    <submittedName>
        <fullName evidence="4">Arginine decarboxylase</fullName>
    </submittedName>
</protein>
<reference evidence="4" key="1">
    <citation type="journal article" date="2005" name="Environ. Microbiol.">
        <title>Genetic and functional properties of uncultivated thermophilic crenarchaeotes from a subsurface gold mine as revealed by analysis of genome fragments.</title>
        <authorList>
            <person name="Nunoura T."/>
            <person name="Hirayama H."/>
            <person name="Takami H."/>
            <person name="Oida H."/>
            <person name="Nishi S."/>
            <person name="Shimamura S."/>
            <person name="Suzuki Y."/>
            <person name="Inagaki F."/>
            <person name="Takai K."/>
            <person name="Nealson K.H."/>
            <person name="Horikoshi K."/>
        </authorList>
    </citation>
    <scope>NUCLEOTIDE SEQUENCE</scope>
</reference>
<evidence type="ECO:0000313" key="4">
    <source>
        <dbReference type="EMBL" id="BAL56526.1"/>
    </source>
</evidence>
<dbReference type="InterPro" id="IPR009006">
    <property type="entry name" value="Ala_racemase/Decarboxylase_C"/>
</dbReference>
<name>H5SK40_9BACT</name>
<accession>H5SK40</accession>
<evidence type="ECO:0000259" key="3">
    <source>
        <dbReference type="Pfam" id="PF02784"/>
    </source>
</evidence>
<dbReference type="AlphaFoldDB" id="H5SK40"/>
<gene>
    <name evidence="4" type="ORF">HGMM_F40B03C14</name>
</gene>
<dbReference type="Pfam" id="PF02784">
    <property type="entry name" value="Orn_Arg_deC_N"/>
    <property type="match status" value="1"/>
</dbReference>
<evidence type="ECO:0000256" key="1">
    <source>
        <dbReference type="ARBA" id="ARBA00001933"/>
    </source>
</evidence>
<dbReference type="Gene3D" id="2.40.37.10">
    <property type="entry name" value="Lyase, Ornithine Decarboxylase, Chain A, domain 1"/>
    <property type="match status" value="1"/>
</dbReference>
<dbReference type="GO" id="GO:0006527">
    <property type="term" value="P:L-arginine catabolic process"/>
    <property type="evidence" value="ECO:0007669"/>
    <property type="project" value="InterPro"/>
</dbReference>
<keyword evidence="2" id="KW-0663">Pyridoxal phosphate</keyword>
<dbReference type="GO" id="GO:0008792">
    <property type="term" value="F:arginine decarboxylase activity"/>
    <property type="evidence" value="ECO:0007669"/>
    <property type="project" value="InterPro"/>
</dbReference>
<dbReference type="PANTHER" id="PTHR43295">
    <property type="entry name" value="ARGININE DECARBOXYLASE"/>
    <property type="match status" value="1"/>
</dbReference>
<reference evidence="4" key="2">
    <citation type="journal article" date="2012" name="PLoS ONE">
        <title>A Deeply Branching Thermophilic Bacterium with an Ancient Acetyl-CoA Pathway Dominates a Subsurface Ecosystem.</title>
        <authorList>
            <person name="Takami H."/>
            <person name="Noguchi H."/>
            <person name="Takaki Y."/>
            <person name="Uchiyama I."/>
            <person name="Toyoda A."/>
            <person name="Nishi S."/>
            <person name="Chee G.-J."/>
            <person name="Arai W."/>
            <person name="Nunoura T."/>
            <person name="Itoh T."/>
            <person name="Hattori M."/>
            <person name="Takai K."/>
        </authorList>
    </citation>
    <scope>NUCLEOTIDE SEQUENCE</scope>
</reference>
<proteinExistence type="predicted"/>
<dbReference type="SUPFAM" id="SSF51419">
    <property type="entry name" value="PLP-binding barrel"/>
    <property type="match status" value="1"/>
</dbReference>
<dbReference type="InterPro" id="IPR022644">
    <property type="entry name" value="De-COase2_N"/>
</dbReference>